<feature type="binding site" description="covalent" evidence="14">
    <location>
        <position position="43"/>
    </location>
    <ligand>
        <name>heme</name>
        <dbReference type="ChEBI" id="CHEBI:30413"/>
        <label>1</label>
    </ligand>
</feature>
<evidence type="ECO:0000313" key="18">
    <source>
        <dbReference type="Proteomes" id="UP000180098"/>
    </source>
</evidence>
<keyword evidence="11 13" id="KW-0408">Iron</keyword>
<keyword evidence="9 13" id="KW-0249">Electron transport</keyword>
<evidence type="ECO:0000256" key="11">
    <source>
        <dbReference type="ARBA" id="ARBA00023004"/>
    </source>
</evidence>
<feature type="binding site" description="axial binding residue" evidence="15">
    <location>
        <position position="111"/>
    </location>
    <ligand>
        <name>heme</name>
        <dbReference type="ChEBI" id="CHEBI:30413"/>
        <label>3</label>
    </ligand>
    <ligandPart>
        <name>Fe</name>
        <dbReference type="ChEBI" id="CHEBI:18248"/>
    </ligandPart>
</feature>
<evidence type="ECO:0000256" key="7">
    <source>
        <dbReference type="ARBA" id="ARBA00022723"/>
    </source>
</evidence>
<dbReference type="GO" id="GO:0019333">
    <property type="term" value="P:denitrification pathway"/>
    <property type="evidence" value="ECO:0007669"/>
    <property type="project" value="InterPro"/>
</dbReference>
<evidence type="ECO:0000256" key="14">
    <source>
        <dbReference type="PIRSR" id="PIRSR000013-1"/>
    </source>
</evidence>
<evidence type="ECO:0000256" key="15">
    <source>
        <dbReference type="PIRSR" id="PIRSR000013-2"/>
    </source>
</evidence>
<reference evidence="17 18" key="1">
    <citation type="submission" date="2016-10" db="EMBL/GenBank/DDBJ databases">
        <title>Draft genome sequences of four alkaliphilic bacteria belonging to the Anaerobacillus genus.</title>
        <authorList>
            <person name="Bassil N.M."/>
            <person name="Lloyd J.R."/>
        </authorList>
    </citation>
    <scope>NUCLEOTIDE SEQUENCE [LARGE SCALE GENOMIC DNA]</scope>
    <source>
        <strain evidence="17 18">DSM 15340</strain>
    </source>
</reference>
<keyword evidence="10" id="KW-1133">Transmembrane helix</keyword>
<keyword evidence="18" id="KW-1185">Reference proteome</keyword>
<keyword evidence="5 13" id="KW-0349">Heme</keyword>
<evidence type="ECO:0000256" key="13">
    <source>
        <dbReference type="PIRNR" id="PIRNR000013"/>
    </source>
</evidence>
<feature type="binding site" description="axial binding residue" evidence="15">
    <location>
        <position position="67"/>
    </location>
    <ligand>
        <name>heme</name>
        <dbReference type="ChEBI" id="CHEBI:30413"/>
        <label>2</label>
    </ligand>
    <ligandPart>
        <name>Fe</name>
        <dbReference type="ChEBI" id="CHEBI:18248"/>
    </ligandPart>
</feature>
<dbReference type="GO" id="GO:0020037">
    <property type="term" value="F:heme binding"/>
    <property type="evidence" value="ECO:0007669"/>
    <property type="project" value="InterPro"/>
</dbReference>
<feature type="binding site" description="covalent" evidence="14">
    <location>
        <position position="110"/>
    </location>
    <ligand>
        <name>heme</name>
        <dbReference type="ChEBI" id="CHEBI:30413"/>
        <label>3</label>
    </ligand>
</feature>
<evidence type="ECO:0000256" key="12">
    <source>
        <dbReference type="ARBA" id="ARBA00023136"/>
    </source>
</evidence>
<protein>
    <recommendedName>
        <fullName evidence="13">Cytochrome c-type protein</fullName>
    </recommendedName>
</protein>
<dbReference type="Gene3D" id="1.10.3820.10">
    <property type="entry name" value="Di-heme elbow motif domain"/>
    <property type="match status" value="1"/>
</dbReference>
<keyword evidence="4" id="KW-1003">Cell membrane</keyword>
<dbReference type="SUPFAM" id="SSF48695">
    <property type="entry name" value="Multiheme cytochromes"/>
    <property type="match status" value="1"/>
</dbReference>
<feature type="binding site" description="axial binding residue" evidence="15">
    <location>
        <position position="58"/>
    </location>
    <ligand>
        <name>heme</name>
        <dbReference type="ChEBI" id="CHEBI:30413"/>
        <label>3</label>
    </ligand>
    <ligandPart>
        <name>Fe</name>
        <dbReference type="ChEBI" id="CHEBI:18248"/>
    </ligandPart>
</feature>
<feature type="binding site" description="axial binding residue" evidence="15">
    <location>
        <position position="140"/>
    </location>
    <ligand>
        <name>heme</name>
        <dbReference type="ChEBI" id="CHEBI:30413"/>
        <label>4</label>
    </ligand>
    <ligandPart>
        <name>Fe</name>
        <dbReference type="ChEBI" id="CHEBI:18248"/>
    </ligandPart>
</feature>
<dbReference type="PIRSF" id="PIRSF000013">
    <property type="entry name" value="4_hem_cytochrm_NapC"/>
    <property type="match status" value="1"/>
</dbReference>
<evidence type="ECO:0000259" key="16">
    <source>
        <dbReference type="Pfam" id="PF03264"/>
    </source>
</evidence>
<keyword evidence="6" id="KW-0812">Transmembrane</keyword>
<evidence type="ECO:0000256" key="9">
    <source>
        <dbReference type="ARBA" id="ARBA00022982"/>
    </source>
</evidence>
<dbReference type="AlphaFoldDB" id="A0A1S2LNE2"/>
<feature type="binding site" description="covalent" evidence="14">
    <location>
        <position position="40"/>
    </location>
    <ligand>
        <name>heme</name>
        <dbReference type="ChEBI" id="CHEBI:30413"/>
        <label>1</label>
    </ligand>
</feature>
<evidence type="ECO:0000256" key="2">
    <source>
        <dbReference type="ARBA" id="ARBA00007395"/>
    </source>
</evidence>
<keyword evidence="3 13" id="KW-0813">Transport</keyword>
<feature type="binding site" description="covalent" evidence="14">
    <location>
        <position position="139"/>
    </location>
    <ligand>
        <name>heme</name>
        <dbReference type="ChEBI" id="CHEBI:30413"/>
        <label>4</label>
    </ligand>
</feature>
<dbReference type="EMBL" id="MLQQ01000010">
    <property type="protein sequence ID" value="OIJ14048.1"/>
    <property type="molecule type" value="Genomic_DNA"/>
</dbReference>
<comment type="caution">
    <text evidence="17">The sequence shown here is derived from an EMBL/GenBank/DDBJ whole genome shotgun (WGS) entry which is preliminary data.</text>
</comment>
<feature type="binding site" description="covalent" evidence="14">
    <location>
        <position position="136"/>
    </location>
    <ligand>
        <name>heme</name>
        <dbReference type="ChEBI" id="CHEBI:30413"/>
        <label>4</label>
    </ligand>
</feature>
<keyword evidence="7 13" id="KW-0479">Metal-binding</keyword>
<dbReference type="OrthoDB" id="9782159at2"/>
<evidence type="ECO:0000256" key="5">
    <source>
        <dbReference type="ARBA" id="ARBA00022617"/>
    </source>
</evidence>
<feature type="binding site" description="covalent" evidence="14">
    <location>
        <position position="63"/>
    </location>
    <ligand>
        <name>heme</name>
        <dbReference type="ChEBI" id="CHEBI:30413"/>
        <label>2</label>
    </ligand>
</feature>
<dbReference type="InterPro" id="IPR036280">
    <property type="entry name" value="Multihaem_cyt_sf"/>
</dbReference>
<organism evidence="17 18">
    <name type="scientific">Anaerobacillus arseniciselenatis</name>
    <dbReference type="NCBI Taxonomy" id="85682"/>
    <lineage>
        <taxon>Bacteria</taxon>
        <taxon>Bacillati</taxon>
        <taxon>Bacillota</taxon>
        <taxon>Bacilli</taxon>
        <taxon>Bacillales</taxon>
        <taxon>Bacillaceae</taxon>
        <taxon>Anaerobacillus</taxon>
    </lineage>
</organism>
<proteinExistence type="inferred from homology"/>
<dbReference type="Proteomes" id="UP000180098">
    <property type="component" value="Unassembled WGS sequence"/>
</dbReference>
<dbReference type="GO" id="GO:0046872">
    <property type="term" value="F:metal ion binding"/>
    <property type="evidence" value="ECO:0007669"/>
    <property type="project" value="UniProtKB-KW"/>
</dbReference>
<dbReference type="InterPro" id="IPR051829">
    <property type="entry name" value="Multiheme_Cytochr_ET"/>
</dbReference>
<sequence>MFKKINKKLFLIILGSVFAGIVIAVVTNTGVKATSSDGFCLSCHDAPEFTEYFEARPHAEVSCISCHGGGFIEDKVKGTTKAFSTITGQKDPNNYSVINATVPDETCLSCHNLDSTNRSDLTRNSHAVFEQNGLSCTDCHDGASVHGYLKDYTK</sequence>
<keyword evidence="8" id="KW-0732">Signal</keyword>
<dbReference type="Pfam" id="PF03264">
    <property type="entry name" value="Cytochrom_NNT"/>
    <property type="match status" value="1"/>
</dbReference>
<evidence type="ECO:0000256" key="8">
    <source>
        <dbReference type="ARBA" id="ARBA00022729"/>
    </source>
</evidence>
<evidence type="ECO:0000256" key="1">
    <source>
        <dbReference type="ARBA" id="ARBA00004162"/>
    </source>
</evidence>
<feature type="domain" description="NapC/NirT cytochrome c N-terminal" evidence="16">
    <location>
        <begin position="6"/>
        <end position="68"/>
    </location>
</feature>
<keyword evidence="12" id="KW-0472">Membrane</keyword>
<gene>
    <name evidence="17" type="ORF">BKP35_07545</name>
</gene>
<dbReference type="PANTHER" id="PTHR35038:SF8">
    <property type="entry name" value="C-TYPE POLYHEME CYTOCHROME OMCC"/>
    <property type="match status" value="1"/>
</dbReference>
<dbReference type="InterPro" id="IPR024717">
    <property type="entry name" value="NapC/NirT/NrfH"/>
</dbReference>
<dbReference type="PANTHER" id="PTHR35038">
    <property type="entry name" value="DISSIMILATORY SULFITE REDUCTASE SIRA"/>
    <property type="match status" value="1"/>
</dbReference>
<evidence type="ECO:0000256" key="6">
    <source>
        <dbReference type="ARBA" id="ARBA00022692"/>
    </source>
</evidence>
<evidence type="ECO:0000256" key="3">
    <source>
        <dbReference type="ARBA" id="ARBA00022448"/>
    </source>
</evidence>
<comment type="cofactor">
    <cofactor evidence="14">
        <name>heme</name>
        <dbReference type="ChEBI" id="CHEBI:30413"/>
    </cofactor>
    <text evidence="14">Binds 4 heme groups per subunit.</text>
</comment>
<dbReference type="InterPro" id="IPR005126">
    <property type="entry name" value="NapC/NirT_cyt_c_N"/>
</dbReference>
<comment type="PTM">
    <text evidence="13">Binds 4 heme groups per subunit.</text>
</comment>
<evidence type="ECO:0000256" key="10">
    <source>
        <dbReference type="ARBA" id="ARBA00022989"/>
    </source>
</evidence>
<dbReference type="RefSeq" id="WP_071312742.1">
    <property type="nucleotide sequence ID" value="NZ_MLQQ01000010.1"/>
</dbReference>
<comment type="similarity">
    <text evidence="2">Belongs to the NapC/NirT/NrfH family.</text>
</comment>
<evidence type="ECO:0000313" key="17">
    <source>
        <dbReference type="EMBL" id="OIJ14048.1"/>
    </source>
</evidence>
<accession>A0A1S2LNE2</accession>
<feature type="binding site" description="covalent" evidence="14">
    <location>
        <position position="107"/>
    </location>
    <ligand>
        <name>heme</name>
        <dbReference type="ChEBI" id="CHEBI:30413"/>
        <label>3</label>
    </ligand>
</feature>
<feature type="binding site" description="covalent" evidence="14">
    <location>
        <position position="66"/>
    </location>
    <ligand>
        <name>heme</name>
        <dbReference type="ChEBI" id="CHEBI:30413"/>
        <label>2</label>
    </ligand>
</feature>
<dbReference type="InterPro" id="IPR038266">
    <property type="entry name" value="NapC/NirT_cytc_sf"/>
</dbReference>
<comment type="subcellular location">
    <subcellularLocation>
        <location evidence="1">Cell membrane</location>
        <topology evidence="1">Single-pass membrane protein</topology>
    </subcellularLocation>
</comment>
<dbReference type="GO" id="GO:0005886">
    <property type="term" value="C:plasma membrane"/>
    <property type="evidence" value="ECO:0007669"/>
    <property type="project" value="UniProtKB-SubCell"/>
</dbReference>
<name>A0A1S2LNE2_9BACI</name>
<evidence type="ECO:0000256" key="4">
    <source>
        <dbReference type="ARBA" id="ARBA00022475"/>
    </source>
</evidence>